<dbReference type="PIRSF" id="PIRSF000137">
    <property type="entry name" value="Alcohol_oxidase"/>
    <property type="match status" value="1"/>
</dbReference>
<gene>
    <name evidence="8" type="ORF">C1H76_6468</name>
</gene>
<feature type="binding site" evidence="5">
    <location>
        <begin position="542"/>
        <end position="543"/>
    </location>
    <ligand>
        <name>FAD</name>
        <dbReference type="ChEBI" id="CHEBI:57692"/>
    </ligand>
</feature>
<feature type="domain" description="Glucose-methanol-choline oxidoreductase N-terminal" evidence="7">
    <location>
        <begin position="85"/>
        <end position="108"/>
    </location>
</feature>
<protein>
    <submittedName>
        <fullName evidence="8">GMC oxidoreductase-like protein 7</fullName>
    </submittedName>
</protein>
<dbReference type="GO" id="GO:0050660">
    <property type="term" value="F:flavin adenine dinucleotide binding"/>
    <property type="evidence" value="ECO:0007669"/>
    <property type="project" value="InterPro"/>
</dbReference>
<reference evidence="8 9" key="1">
    <citation type="submission" date="2018-02" db="EMBL/GenBank/DDBJ databases">
        <title>Draft genome sequences of Elsinoe sp., causing black scab on jojoba.</title>
        <authorList>
            <person name="Stodart B."/>
            <person name="Jeffress S."/>
            <person name="Ash G."/>
            <person name="Arun Chinnappa K."/>
        </authorList>
    </citation>
    <scope>NUCLEOTIDE SEQUENCE [LARGE SCALE GENOMIC DNA]</scope>
    <source>
        <strain evidence="8 9">Hillstone_2</strain>
    </source>
</reference>
<evidence type="ECO:0000256" key="2">
    <source>
        <dbReference type="ARBA" id="ARBA00010790"/>
    </source>
</evidence>
<evidence type="ECO:0000256" key="1">
    <source>
        <dbReference type="ARBA" id="ARBA00001974"/>
    </source>
</evidence>
<evidence type="ECO:0000256" key="3">
    <source>
        <dbReference type="ARBA" id="ARBA00022630"/>
    </source>
</evidence>
<organism evidence="8 9">
    <name type="scientific">Elsinoe australis</name>
    <dbReference type="NCBI Taxonomy" id="40998"/>
    <lineage>
        <taxon>Eukaryota</taxon>
        <taxon>Fungi</taxon>
        <taxon>Dikarya</taxon>
        <taxon>Ascomycota</taxon>
        <taxon>Pezizomycotina</taxon>
        <taxon>Dothideomycetes</taxon>
        <taxon>Dothideomycetidae</taxon>
        <taxon>Myriangiales</taxon>
        <taxon>Elsinoaceae</taxon>
        <taxon>Elsinoe</taxon>
    </lineage>
</organism>
<sequence length="597" mass="66775">MADAEYDFIVVGGGTAGCCIAGRLAENPNVSILVIEAGADNPMDHDKIRIPGAGFGLIQTGHDWAYESTMVDRDDCRRYEKNTRGRVLGGSSCLNYFAWMRGCRGTYDEWAQYGGNEWSFDKCLPYFKKGAAFHDEQTAMDLNPEVVGTRGPLDLMPAISIPLAGPLRTAWEDRGYPWTEDIFSGDVDGMTHVVVAKYRGVRTNSTVYLEGKSNITIRSRRRSKKIIIEDGVAVGVQVQSTNGPETYRAKHEVIVSQGVYESPKLLMHSGIGPQQELRKHGIDCIVDSYHVGKNLIDHPVFPHVVRVKDGNSIDAFIRPGSQHDKAVKQHIESRTGPLCSGLLEIAAFPHIEDRMKVCREWREELKRRGHDPLSPTGQPHFELDFIPAFAKPFLPHVQRPPFGDYLTVVVDLLRPLSRGEVTLKSNDPLDDPAINENFLAHPLDIIGLREGIRFTDELLRRGEGMKQIVQEDYPEPLPLNSDEQMHEVILKRVTTGYHPCGTCRLGKNIDEGVVDGNLKVYGVKKLRVIDASIDPVIPDCRPQQVVYMTAEKGSDMIKREYPSLYPELASQNGASINYEKKLSKNMHDMMDLTNGNK</sequence>
<dbReference type="InterPro" id="IPR000172">
    <property type="entry name" value="GMC_OxRdtase_N"/>
</dbReference>
<dbReference type="Pfam" id="PF05199">
    <property type="entry name" value="GMC_oxred_C"/>
    <property type="match status" value="1"/>
</dbReference>
<proteinExistence type="inferred from homology"/>
<dbReference type="GO" id="GO:0016614">
    <property type="term" value="F:oxidoreductase activity, acting on CH-OH group of donors"/>
    <property type="evidence" value="ECO:0007669"/>
    <property type="project" value="InterPro"/>
</dbReference>
<dbReference type="InterPro" id="IPR012132">
    <property type="entry name" value="GMC_OxRdtase"/>
</dbReference>
<dbReference type="Gene3D" id="3.50.50.60">
    <property type="entry name" value="FAD/NAD(P)-binding domain"/>
    <property type="match status" value="1"/>
</dbReference>
<evidence type="ECO:0000256" key="4">
    <source>
        <dbReference type="ARBA" id="ARBA00022827"/>
    </source>
</evidence>
<dbReference type="PROSITE" id="PS00623">
    <property type="entry name" value="GMC_OXRED_1"/>
    <property type="match status" value="1"/>
</dbReference>
<evidence type="ECO:0000313" key="8">
    <source>
        <dbReference type="EMBL" id="TKX21394.1"/>
    </source>
</evidence>
<keyword evidence="3 6" id="KW-0285">Flavoprotein</keyword>
<dbReference type="EMBL" id="PTQR01000081">
    <property type="protein sequence ID" value="TKX21394.1"/>
    <property type="molecule type" value="Genomic_DNA"/>
</dbReference>
<dbReference type="Pfam" id="PF00732">
    <property type="entry name" value="GMC_oxred_N"/>
    <property type="match status" value="1"/>
</dbReference>
<dbReference type="Proteomes" id="UP000308133">
    <property type="component" value="Unassembled WGS sequence"/>
</dbReference>
<feature type="binding site" evidence="5">
    <location>
        <position position="87"/>
    </location>
    <ligand>
        <name>FAD</name>
        <dbReference type="ChEBI" id="CHEBI:57692"/>
    </ligand>
</feature>
<comment type="caution">
    <text evidence="8">The sequence shown here is derived from an EMBL/GenBank/DDBJ whole genome shotgun (WGS) entry which is preliminary data.</text>
</comment>
<evidence type="ECO:0000256" key="5">
    <source>
        <dbReference type="PIRSR" id="PIRSR000137-2"/>
    </source>
</evidence>
<dbReference type="SUPFAM" id="SSF54373">
    <property type="entry name" value="FAD-linked reductases, C-terminal domain"/>
    <property type="match status" value="1"/>
</dbReference>
<dbReference type="PANTHER" id="PTHR11552">
    <property type="entry name" value="GLUCOSE-METHANOL-CHOLINE GMC OXIDOREDUCTASE"/>
    <property type="match status" value="1"/>
</dbReference>
<dbReference type="Gene3D" id="3.30.560.10">
    <property type="entry name" value="Glucose Oxidase, domain 3"/>
    <property type="match status" value="1"/>
</dbReference>
<evidence type="ECO:0000259" key="7">
    <source>
        <dbReference type="PROSITE" id="PS00623"/>
    </source>
</evidence>
<comment type="similarity">
    <text evidence="2 6">Belongs to the GMC oxidoreductase family.</text>
</comment>
<keyword evidence="4 5" id="KW-0274">FAD</keyword>
<dbReference type="InterPro" id="IPR007867">
    <property type="entry name" value="GMC_OxRtase_C"/>
</dbReference>
<evidence type="ECO:0000256" key="6">
    <source>
        <dbReference type="RuleBase" id="RU003968"/>
    </source>
</evidence>
<dbReference type="PANTHER" id="PTHR11552:SF147">
    <property type="entry name" value="CHOLINE DEHYDROGENASE, MITOCHONDRIAL"/>
    <property type="match status" value="1"/>
</dbReference>
<accession>A0A4U7AZZ5</accession>
<name>A0A4U7AZZ5_9PEZI</name>
<dbReference type="AlphaFoldDB" id="A0A4U7AZZ5"/>
<comment type="cofactor">
    <cofactor evidence="1 5">
        <name>FAD</name>
        <dbReference type="ChEBI" id="CHEBI:57692"/>
    </cofactor>
</comment>
<dbReference type="InterPro" id="IPR036188">
    <property type="entry name" value="FAD/NAD-bd_sf"/>
</dbReference>
<evidence type="ECO:0000313" key="9">
    <source>
        <dbReference type="Proteomes" id="UP000308133"/>
    </source>
</evidence>
<dbReference type="SUPFAM" id="SSF51905">
    <property type="entry name" value="FAD/NAD(P)-binding domain"/>
    <property type="match status" value="1"/>
</dbReference>